<dbReference type="Pfam" id="PF00188">
    <property type="entry name" value="CAP"/>
    <property type="match status" value="1"/>
</dbReference>
<dbReference type="Gene3D" id="3.40.33.10">
    <property type="entry name" value="CAP"/>
    <property type="match status" value="1"/>
</dbReference>
<dbReference type="PANTHER" id="PTHR31157">
    <property type="entry name" value="SCP DOMAIN-CONTAINING PROTEIN"/>
    <property type="match status" value="1"/>
</dbReference>
<evidence type="ECO:0000313" key="6">
    <source>
        <dbReference type="Proteomes" id="UP000320747"/>
    </source>
</evidence>
<dbReference type="Proteomes" id="UP000320747">
    <property type="component" value="Unassembled WGS sequence"/>
</dbReference>
<evidence type="ECO:0000313" key="5">
    <source>
        <dbReference type="EMBL" id="TSJ70434.1"/>
    </source>
</evidence>
<name>A0ABY3DXZ8_9CORY</name>
<dbReference type="SUPFAM" id="SSF57997">
    <property type="entry name" value="Tropomyosin"/>
    <property type="match status" value="1"/>
</dbReference>
<dbReference type="EMBL" id="VMHH01000015">
    <property type="protein sequence ID" value="TSJ70434.1"/>
    <property type="molecule type" value="Genomic_DNA"/>
</dbReference>
<dbReference type="InterPro" id="IPR035940">
    <property type="entry name" value="CAP_sf"/>
</dbReference>
<keyword evidence="6" id="KW-1185">Reference proteome</keyword>
<dbReference type="SUPFAM" id="SSF55797">
    <property type="entry name" value="PR-1-like"/>
    <property type="match status" value="1"/>
</dbReference>
<evidence type="ECO:0000259" key="4">
    <source>
        <dbReference type="Pfam" id="PF00188"/>
    </source>
</evidence>
<accession>A0ABY3DXZ8</accession>
<evidence type="ECO:0000256" key="3">
    <source>
        <dbReference type="SAM" id="SignalP"/>
    </source>
</evidence>
<keyword evidence="3" id="KW-0732">Signal</keyword>
<feature type="region of interest" description="Disordered" evidence="2">
    <location>
        <begin position="558"/>
        <end position="623"/>
    </location>
</feature>
<feature type="region of interest" description="Disordered" evidence="2">
    <location>
        <begin position="165"/>
        <end position="190"/>
    </location>
</feature>
<keyword evidence="1" id="KW-0175">Coiled coil</keyword>
<dbReference type="PANTHER" id="PTHR31157:SF1">
    <property type="entry name" value="SCP DOMAIN-CONTAINING PROTEIN"/>
    <property type="match status" value="1"/>
</dbReference>
<protein>
    <submittedName>
        <fullName evidence="5">CAP domain-containing protein</fullName>
    </submittedName>
</protein>
<sequence length="691" mass="73507">MQLPVPRKAVPVYSRIFVAVAAATSLSLALVPAPAALATVSDTASATIATTADPANQYQADLATWKQELADAEQAVADADAALAAAQSEAQQQQAKADAAQADLDAATTRYEQAKADLANLDVTALERAEQEAKDALAAAEAAAAAAAQSVKDAAAAEVKANERLAEATRQRDAQAGTLAERERTRDEAEDELFSVGAELDDLERRDISGSDYSAQDWKRLASQSIEEMINEYREAHGLHPLTVHPVFTEQAEAWSEVMARDYDESGDLDAAFRHSNGKEWGRSGENIIFTYQPQRGEDVNAWTRQTWESVPYYLFDGWRHSPGHNRNMLAPQMQRMGVGIATDSKGGIFGTTMFFIEDTHSDDSYYRTDAMTRKALESGEPFYLPAGATDLMRAEPLRNPELNPGEEPEYGDFILDGLDKSEYTDAGLDPSVEPVDHTEAIESFTQQYIALEHRSTEAAEEAAAASAELDRLTGQLDEAKAAHEDATAAREKAEKAEVDANVDVVSTNSRLTAASSELERKRAIPREPYEQSLADATVTLNHAKSTFEAERAAAAELSDAQGPARNAVESARAALAQVRAREPQPPAPAPAPTSQDVTPAETTTAATPAETTTAATPAETTTAAMPAETTTAAMPAETTTAADAPAETEGSSTAGTAIAVVASLLAILAAGIAFAPQLGIDLSQFGIQLP</sequence>
<evidence type="ECO:0000256" key="1">
    <source>
        <dbReference type="SAM" id="Coils"/>
    </source>
</evidence>
<organism evidence="5 6">
    <name type="scientific">Corynebacterium godavarianum</name>
    <dbReference type="NCBI Taxonomy" id="2054421"/>
    <lineage>
        <taxon>Bacteria</taxon>
        <taxon>Bacillati</taxon>
        <taxon>Actinomycetota</taxon>
        <taxon>Actinomycetes</taxon>
        <taxon>Mycobacteriales</taxon>
        <taxon>Corynebacteriaceae</taxon>
        <taxon>Corynebacterium</taxon>
    </lineage>
</organism>
<gene>
    <name evidence="5" type="ORF">FPH17_11350</name>
</gene>
<feature type="domain" description="SCP" evidence="4">
    <location>
        <begin position="228"/>
        <end position="348"/>
    </location>
</feature>
<dbReference type="CDD" id="cd05379">
    <property type="entry name" value="CAP_bacterial"/>
    <property type="match status" value="1"/>
</dbReference>
<dbReference type="InterPro" id="IPR014044">
    <property type="entry name" value="CAP_dom"/>
</dbReference>
<proteinExistence type="predicted"/>
<reference evidence="5 6" key="1">
    <citation type="submission" date="2019-07" db="EMBL/GenBank/DDBJ databases">
        <title>Draft genome of Corynebacterium godavarianum and other related strains.</title>
        <authorList>
            <person name="Bernier A.-M."/>
            <person name="Bernard K."/>
        </authorList>
    </citation>
    <scope>NUCLEOTIDE SEQUENCE [LARGE SCALE GENOMIC DNA]</scope>
    <source>
        <strain evidence="5 6">LMG 29598</strain>
    </source>
</reference>
<feature type="compositionally biased region" description="Low complexity" evidence="2">
    <location>
        <begin position="599"/>
        <end position="623"/>
    </location>
</feature>
<feature type="coiled-coil region" evidence="1">
    <location>
        <begin position="456"/>
        <end position="500"/>
    </location>
</feature>
<feature type="signal peptide" evidence="3">
    <location>
        <begin position="1"/>
        <end position="38"/>
    </location>
</feature>
<comment type="caution">
    <text evidence="5">The sequence shown here is derived from an EMBL/GenBank/DDBJ whole genome shotgun (WGS) entry which is preliminary data.</text>
</comment>
<evidence type="ECO:0000256" key="2">
    <source>
        <dbReference type="SAM" id="MobiDB-lite"/>
    </source>
</evidence>
<feature type="chain" id="PRO_5046524932" evidence="3">
    <location>
        <begin position="39"/>
        <end position="691"/>
    </location>
</feature>